<proteinExistence type="predicted"/>
<dbReference type="GO" id="GO:0090313">
    <property type="term" value="P:regulation of protein targeting to membrane"/>
    <property type="evidence" value="ECO:0007669"/>
    <property type="project" value="TreeGrafter"/>
</dbReference>
<name>A0A5C8KJ67_9GAMM</name>
<evidence type="ECO:0000313" key="3">
    <source>
        <dbReference type="EMBL" id="TXK60533.1"/>
    </source>
</evidence>
<dbReference type="Proteomes" id="UP000321248">
    <property type="component" value="Unassembled WGS sequence"/>
</dbReference>
<dbReference type="InterPro" id="IPR007844">
    <property type="entry name" value="AsmA"/>
</dbReference>
<sequence length="436" mass="47041">MSRRGRWLLAGLAAALLLAALLAALAWRQLQPAQLTPLLLRQASQALGLELRVREPGEYAFRPEPRLLWRGLSVHRPGQDAPLLVVENVELSVPWSTVRGRGLEISRVDLQQARLDLPRLTAWLQERPPGEGPVRLPTLTRGLSLVDAQVVDREWRIDGLDVDLPRFEPGRPTRIDASGRLHAAGRVLPFDTHVDGSLRWSDAGLGLAMSSMALSARDGEAADATRYRLATAGDAGHAQGRWWLEAPDARVEIEPSTPDVFIGLDLQPLQISHGAGRTSIGRSAFELQGGRSVPPMQGHLQATLADTLQFEADARLEAWPEAWPALPTPIASVPGPFSAEVAYEGPLDLGAPMDVEVVHELATLESRLVLPRLLSWSLPATGSPLPPLSGSLRTRALAFGNVRLEGVVILVDDAEEAGAAEDADAGGQERDGTDPE</sequence>
<dbReference type="GO" id="GO:0005886">
    <property type="term" value="C:plasma membrane"/>
    <property type="evidence" value="ECO:0007669"/>
    <property type="project" value="TreeGrafter"/>
</dbReference>
<dbReference type="Pfam" id="PF05170">
    <property type="entry name" value="AsmA"/>
    <property type="match status" value="1"/>
</dbReference>
<dbReference type="AlphaFoldDB" id="A0A5C8KJ67"/>
<evidence type="ECO:0000259" key="2">
    <source>
        <dbReference type="Pfam" id="PF05170"/>
    </source>
</evidence>
<dbReference type="PANTHER" id="PTHR30441">
    <property type="entry name" value="DUF748 DOMAIN-CONTAINING PROTEIN"/>
    <property type="match status" value="1"/>
</dbReference>
<comment type="caution">
    <text evidence="3">The sequence shown here is derived from an EMBL/GenBank/DDBJ whole genome shotgun (WGS) entry which is preliminary data.</text>
</comment>
<reference evidence="3 4" key="1">
    <citation type="submission" date="2019-08" db="EMBL/GenBank/DDBJ databases">
        <authorList>
            <person name="Karlyshev A.V."/>
        </authorList>
    </citation>
    <scope>NUCLEOTIDE SEQUENCE [LARGE SCALE GENOMIC DNA]</scope>
    <source>
        <strain evidence="3 4">Alg18-2.2</strain>
    </source>
</reference>
<feature type="region of interest" description="Disordered" evidence="1">
    <location>
        <begin position="416"/>
        <end position="436"/>
    </location>
</feature>
<feature type="compositionally biased region" description="Basic and acidic residues" evidence="1">
    <location>
        <begin position="427"/>
        <end position="436"/>
    </location>
</feature>
<gene>
    <name evidence="3" type="ORF">FU658_12170</name>
</gene>
<evidence type="ECO:0000256" key="1">
    <source>
        <dbReference type="SAM" id="MobiDB-lite"/>
    </source>
</evidence>
<protein>
    <submittedName>
        <fullName evidence="3">AsmA family protein</fullName>
    </submittedName>
</protein>
<keyword evidence="4" id="KW-1185">Reference proteome</keyword>
<dbReference type="PANTHER" id="PTHR30441:SF4">
    <property type="entry name" value="PROTEIN ASMA"/>
    <property type="match status" value="1"/>
</dbReference>
<dbReference type="RefSeq" id="WP_147892326.1">
    <property type="nucleotide sequence ID" value="NZ_VRTS01000009.1"/>
</dbReference>
<dbReference type="OrthoDB" id="5965899at2"/>
<accession>A0A5C8KJ67</accession>
<feature type="domain" description="AsmA" evidence="2">
    <location>
        <begin position="1"/>
        <end position="120"/>
    </location>
</feature>
<dbReference type="InterPro" id="IPR052894">
    <property type="entry name" value="AsmA-related"/>
</dbReference>
<dbReference type="EMBL" id="VRTS01000009">
    <property type="protein sequence ID" value="TXK60533.1"/>
    <property type="molecule type" value="Genomic_DNA"/>
</dbReference>
<organism evidence="3 4">
    <name type="scientific">Alkalisalibacterium limincola</name>
    <dbReference type="NCBI Taxonomy" id="2699169"/>
    <lineage>
        <taxon>Bacteria</taxon>
        <taxon>Pseudomonadati</taxon>
        <taxon>Pseudomonadota</taxon>
        <taxon>Gammaproteobacteria</taxon>
        <taxon>Lysobacterales</taxon>
        <taxon>Lysobacteraceae</taxon>
        <taxon>Alkalisalibacterium</taxon>
    </lineage>
</organism>
<evidence type="ECO:0000313" key="4">
    <source>
        <dbReference type="Proteomes" id="UP000321248"/>
    </source>
</evidence>